<comment type="caution">
    <text evidence="2">The sequence shown here is derived from an EMBL/GenBank/DDBJ whole genome shotgun (WGS) entry which is preliminary data.</text>
</comment>
<keyword evidence="1" id="KW-0812">Transmembrane</keyword>
<organism evidence="2 3">
    <name type="scientific">Plasmodium gonderi</name>
    <dbReference type="NCBI Taxonomy" id="77519"/>
    <lineage>
        <taxon>Eukaryota</taxon>
        <taxon>Sar</taxon>
        <taxon>Alveolata</taxon>
        <taxon>Apicomplexa</taxon>
        <taxon>Aconoidasida</taxon>
        <taxon>Haemosporida</taxon>
        <taxon>Plasmodiidae</taxon>
        <taxon>Plasmodium</taxon>
        <taxon>Plasmodium (Plasmodium)</taxon>
    </lineage>
</organism>
<evidence type="ECO:0000256" key="1">
    <source>
        <dbReference type="SAM" id="Phobius"/>
    </source>
</evidence>
<keyword evidence="1" id="KW-1133">Transmembrane helix</keyword>
<evidence type="ECO:0000313" key="2">
    <source>
        <dbReference type="EMBL" id="GAW84482.1"/>
    </source>
</evidence>
<gene>
    <name evidence="2" type="ORF">PGO_003210</name>
</gene>
<reference evidence="3" key="1">
    <citation type="submission" date="2017-04" db="EMBL/GenBank/DDBJ databases">
        <title>Plasmodium gonderi genome.</title>
        <authorList>
            <person name="Arisue N."/>
            <person name="Honma H."/>
            <person name="Kawai S."/>
            <person name="Tougan T."/>
            <person name="Tanabe K."/>
            <person name="Horii T."/>
        </authorList>
    </citation>
    <scope>NUCLEOTIDE SEQUENCE [LARGE SCALE GENOMIC DNA]</scope>
    <source>
        <strain evidence="3">ATCC 30045</strain>
    </source>
</reference>
<evidence type="ECO:0000313" key="3">
    <source>
        <dbReference type="Proteomes" id="UP000195521"/>
    </source>
</evidence>
<feature type="transmembrane region" description="Helical" evidence="1">
    <location>
        <begin position="210"/>
        <end position="233"/>
    </location>
</feature>
<dbReference type="RefSeq" id="XP_028547071.1">
    <property type="nucleotide sequence ID" value="XM_028691270.1"/>
</dbReference>
<dbReference type="EMBL" id="BDQF01000345">
    <property type="protein sequence ID" value="GAW84482.1"/>
    <property type="molecule type" value="Genomic_DNA"/>
</dbReference>
<keyword evidence="1" id="KW-0472">Membrane</keyword>
<dbReference type="GeneID" id="39745290"/>
<dbReference type="AlphaFoldDB" id="A0A1Y1JUQ5"/>
<name>A0A1Y1JUQ5_PLAGO</name>
<accession>A0A1Y1JUQ5</accession>
<proteinExistence type="predicted"/>
<dbReference type="Proteomes" id="UP000195521">
    <property type="component" value="Unassembled WGS sequence"/>
</dbReference>
<sequence>MVTTTKTFNFDGIFPTCMNEYSTAIEGAFREREKYNNVCTKIGKKLGNSDGYFNFICVDLSFFLEHIKKKRIDEKEKYCKYFFYKLKDDLKEESYNCINENNCYKEIINTEVEDNNNLFNICKDNDNGFDENIFEIFDYLNKLYTELKLFSISINRCHFDDKYFNEYMRLLKDFHNNDSLSRVLTEADEQYKIYLKKLLECSDAGKLIHYFSRIFGSFFVLTFFITIIILVLCKYTSYSLYTQQIFSMLRNLWNNRRKEQHKLYNLFYIEYKNLIENNY</sequence>
<protein>
    <submittedName>
        <fullName evidence="2">Variable surface protein</fullName>
    </submittedName>
</protein>
<keyword evidence="3" id="KW-1185">Reference proteome</keyword>